<dbReference type="SMART" id="SM00382">
    <property type="entry name" value="AAA"/>
    <property type="match status" value="1"/>
</dbReference>
<dbReference type="Gene3D" id="3.40.50.300">
    <property type="entry name" value="P-loop containing nucleotide triphosphate hydrolases"/>
    <property type="match status" value="1"/>
</dbReference>
<evidence type="ECO:0000256" key="3">
    <source>
        <dbReference type="ARBA" id="ARBA00022840"/>
    </source>
</evidence>
<dbReference type="OrthoDB" id="9801958at2"/>
<dbReference type="EMBL" id="QFFZ01000004">
    <property type="protein sequence ID" value="TEB12984.1"/>
    <property type="molecule type" value="Genomic_DNA"/>
</dbReference>
<evidence type="ECO:0000313" key="6">
    <source>
        <dbReference type="Proteomes" id="UP000297597"/>
    </source>
</evidence>
<dbReference type="PANTHER" id="PTHR42788">
    <property type="entry name" value="TAURINE IMPORT ATP-BINDING PROTEIN-RELATED"/>
    <property type="match status" value="1"/>
</dbReference>
<protein>
    <submittedName>
        <fullName evidence="5">Aliphatic sulfonates import ATP-binding protein SsuB</fullName>
        <ecNumber evidence="5">3.6.3.-</ecNumber>
    </submittedName>
</protein>
<keyword evidence="6" id="KW-1185">Reference proteome</keyword>
<evidence type="ECO:0000256" key="2">
    <source>
        <dbReference type="ARBA" id="ARBA00022741"/>
    </source>
</evidence>
<name>A0A4Y7RVF9_9FIRM</name>
<dbReference type="CDD" id="cd03293">
    <property type="entry name" value="ABC_NrtD_SsuB_transporters"/>
    <property type="match status" value="1"/>
</dbReference>
<dbReference type="RefSeq" id="WP_134212508.1">
    <property type="nucleotide sequence ID" value="NZ_QFFZ01000004.1"/>
</dbReference>
<sequence>MKVNDTILKINNIEKNYAAGEDSEKVHVLNSLSFSVKKGEIVSIVGPSGCGKSTLLNIVAGFEKTDGGGVFYNNTRVFGPNSEIAVVFQAPELFLWLTVSENIAFGLNIKKEDKQVIKDKVSDFIKLVNLEGFEKFYPNQLSIGMQQRVALARALILSPNMLIMDEPFSALDYQTRIMMQKLLLKLWDKFKMTILFVTHDVEEAIFLADKTIVLSKRPAKIIDEIIVPFERPRQISIIADNEFSKLKSRVLGYLM</sequence>
<proteinExistence type="predicted"/>
<dbReference type="EC" id="3.6.3.-" evidence="5"/>
<feature type="domain" description="ABC transporter" evidence="4">
    <location>
        <begin position="8"/>
        <end position="241"/>
    </location>
</feature>
<keyword evidence="3 5" id="KW-0067">ATP-binding</keyword>
<dbReference type="Proteomes" id="UP000297597">
    <property type="component" value="Unassembled WGS sequence"/>
</dbReference>
<dbReference type="SUPFAM" id="SSF52540">
    <property type="entry name" value="P-loop containing nucleoside triphosphate hydrolases"/>
    <property type="match status" value="1"/>
</dbReference>
<evidence type="ECO:0000256" key="1">
    <source>
        <dbReference type="ARBA" id="ARBA00022448"/>
    </source>
</evidence>
<keyword evidence="1" id="KW-0813">Transport</keyword>
<dbReference type="InterPro" id="IPR050166">
    <property type="entry name" value="ABC_transporter_ATP-bind"/>
</dbReference>
<evidence type="ECO:0000259" key="4">
    <source>
        <dbReference type="PROSITE" id="PS50893"/>
    </source>
</evidence>
<keyword evidence="5" id="KW-0378">Hydrolase</keyword>
<dbReference type="PANTHER" id="PTHR42788:SF13">
    <property type="entry name" value="ALIPHATIC SULFONATES IMPORT ATP-BINDING PROTEIN SSUB"/>
    <property type="match status" value="1"/>
</dbReference>
<evidence type="ECO:0000313" key="5">
    <source>
        <dbReference type="EMBL" id="TEB12984.1"/>
    </source>
</evidence>
<dbReference type="InterPro" id="IPR027417">
    <property type="entry name" value="P-loop_NTPase"/>
</dbReference>
<dbReference type="AlphaFoldDB" id="A0A4Y7RVF9"/>
<organism evidence="5 6">
    <name type="scientific">Pelotomaculum propionicicum</name>
    <dbReference type="NCBI Taxonomy" id="258475"/>
    <lineage>
        <taxon>Bacteria</taxon>
        <taxon>Bacillati</taxon>
        <taxon>Bacillota</taxon>
        <taxon>Clostridia</taxon>
        <taxon>Eubacteriales</taxon>
        <taxon>Desulfotomaculaceae</taxon>
        <taxon>Pelotomaculum</taxon>
    </lineage>
</organism>
<dbReference type="GO" id="GO:0005524">
    <property type="term" value="F:ATP binding"/>
    <property type="evidence" value="ECO:0007669"/>
    <property type="project" value="UniProtKB-KW"/>
</dbReference>
<reference evidence="5 6" key="1">
    <citation type="journal article" date="2018" name="Environ. Microbiol.">
        <title>Novel energy conservation strategies and behaviour of Pelotomaculum schinkii driving syntrophic propionate catabolism.</title>
        <authorList>
            <person name="Hidalgo-Ahumada C.A.P."/>
            <person name="Nobu M.K."/>
            <person name="Narihiro T."/>
            <person name="Tamaki H."/>
            <person name="Liu W.T."/>
            <person name="Kamagata Y."/>
            <person name="Stams A.J.M."/>
            <person name="Imachi H."/>
            <person name="Sousa D.Z."/>
        </authorList>
    </citation>
    <scope>NUCLEOTIDE SEQUENCE [LARGE SCALE GENOMIC DNA]</scope>
    <source>
        <strain evidence="5 6">MGP</strain>
    </source>
</reference>
<keyword evidence="2" id="KW-0547">Nucleotide-binding</keyword>
<dbReference type="PROSITE" id="PS50893">
    <property type="entry name" value="ABC_TRANSPORTER_2"/>
    <property type="match status" value="1"/>
</dbReference>
<dbReference type="InterPro" id="IPR003593">
    <property type="entry name" value="AAA+_ATPase"/>
</dbReference>
<gene>
    <name evidence="5" type="primary">ssuB_1</name>
    <name evidence="5" type="ORF">Pmgp_00622</name>
</gene>
<comment type="caution">
    <text evidence="5">The sequence shown here is derived from an EMBL/GenBank/DDBJ whole genome shotgun (WGS) entry which is preliminary data.</text>
</comment>
<dbReference type="InterPro" id="IPR003439">
    <property type="entry name" value="ABC_transporter-like_ATP-bd"/>
</dbReference>
<dbReference type="GO" id="GO:0016887">
    <property type="term" value="F:ATP hydrolysis activity"/>
    <property type="evidence" value="ECO:0007669"/>
    <property type="project" value="InterPro"/>
</dbReference>
<dbReference type="Pfam" id="PF00005">
    <property type="entry name" value="ABC_tran"/>
    <property type="match status" value="1"/>
</dbReference>
<accession>A0A4Y7RVF9</accession>